<sequence>MGIARALFLVLVLSFVVFIVYNAAKQHPAWLIAFYGLFIALTHFKRSDRKFLQNYIRYDGILMTAEYTIVAAPLIISLIIHQNFLHLASFLCAIFALSYLPPMQNRQRRTNILTSKIPKQAYEWKSGLRKGSLIIVIIYFAAMATSFHPAAIPISIFILSVLPLGFYEKCEPLHMLLAAEMPPGAFLLHKITTALKIYSLALLPLVLIYLIFNLQYWYIPIIEVIIFSIIIVYMVMLKYAFYVPNEKSAASQVFLSLGVLSIFIPVLLPLMPVLTAYFYNKALKNLNPLMYDYH</sequence>
<keyword evidence="1" id="KW-0472">Membrane</keyword>
<gene>
    <name evidence="2" type="ORF">L21SP5_00707</name>
</gene>
<reference evidence="2 3" key="1">
    <citation type="submission" date="2015-11" db="EMBL/GenBank/DDBJ databases">
        <title>Description and complete genome sequence of a novel strain predominating in hypersaline microbial mats and representing a new family of the Bacteriodetes phylum.</title>
        <authorList>
            <person name="Spring S."/>
            <person name="Bunk B."/>
            <person name="Sproer C."/>
            <person name="Klenk H.-P."/>
        </authorList>
    </citation>
    <scope>NUCLEOTIDE SEQUENCE [LARGE SCALE GENOMIC DNA]</scope>
    <source>
        <strain evidence="2 3">L21-Spi-D4</strain>
    </source>
</reference>
<feature type="transmembrane region" description="Helical" evidence="1">
    <location>
        <begin position="253"/>
        <end position="279"/>
    </location>
</feature>
<dbReference type="AlphaFoldDB" id="A0A0S2HWC8"/>
<dbReference type="EMBL" id="CP013118">
    <property type="protein sequence ID" value="ALO14379.1"/>
    <property type="molecule type" value="Genomic_DNA"/>
</dbReference>
<accession>A0A0S2HWC8</accession>
<protein>
    <submittedName>
        <fullName evidence="2">Uncharacterized protein</fullName>
    </submittedName>
</protein>
<feature type="transmembrane region" description="Helical" evidence="1">
    <location>
        <begin position="29"/>
        <end position="44"/>
    </location>
</feature>
<keyword evidence="1" id="KW-1133">Transmembrane helix</keyword>
<dbReference type="Proteomes" id="UP000064893">
    <property type="component" value="Chromosome"/>
</dbReference>
<feature type="transmembrane region" description="Helical" evidence="1">
    <location>
        <begin position="56"/>
        <end position="78"/>
    </location>
</feature>
<feature type="transmembrane region" description="Helical" evidence="1">
    <location>
        <begin position="84"/>
        <end position="100"/>
    </location>
</feature>
<organism evidence="2 3">
    <name type="scientific">Salinivirga cyanobacteriivorans</name>
    <dbReference type="NCBI Taxonomy" id="1307839"/>
    <lineage>
        <taxon>Bacteria</taxon>
        <taxon>Pseudomonadati</taxon>
        <taxon>Bacteroidota</taxon>
        <taxon>Bacteroidia</taxon>
        <taxon>Bacteroidales</taxon>
        <taxon>Salinivirgaceae</taxon>
        <taxon>Salinivirga</taxon>
    </lineage>
</organism>
<keyword evidence="1" id="KW-0812">Transmembrane</keyword>
<feature type="transmembrane region" description="Helical" evidence="1">
    <location>
        <begin position="7"/>
        <end position="23"/>
    </location>
</feature>
<proteinExistence type="predicted"/>
<evidence type="ECO:0000256" key="1">
    <source>
        <dbReference type="SAM" id="Phobius"/>
    </source>
</evidence>
<dbReference type="STRING" id="1307839.L21SP5_00707"/>
<keyword evidence="3" id="KW-1185">Reference proteome</keyword>
<dbReference type="KEGG" id="blq:L21SP5_00707"/>
<evidence type="ECO:0000313" key="2">
    <source>
        <dbReference type="EMBL" id="ALO14379.1"/>
    </source>
</evidence>
<feature type="transmembrane region" description="Helical" evidence="1">
    <location>
        <begin position="217"/>
        <end position="241"/>
    </location>
</feature>
<feature type="transmembrane region" description="Helical" evidence="1">
    <location>
        <begin position="187"/>
        <end position="211"/>
    </location>
</feature>
<name>A0A0S2HWC8_9BACT</name>
<evidence type="ECO:0000313" key="3">
    <source>
        <dbReference type="Proteomes" id="UP000064893"/>
    </source>
</evidence>